<dbReference type="STRING" id="3880.A0A072TZM5"/>
<evidence type="ECO:0000256" key="2">
    <source>
        <dbReference type="RuleBase" id="RU365003"/>
    </source>
</evidence>
<reference evidence="5" key="3">
    <citation type="submission" date="2015-04" db="UniProtKB">
        <authorList>
            <consortium name="EnsemblPlants"/>
        </authorList>
    </citation>
    <scope>IDENTIFICATION</scope>
    <source>
        <strain evidence="5">cv. Jemalong A17</strain>
    </source>
</reference>
<reference evidence="4 6" key="2">
    <citation type="journal article" date="2014" name="BMC Genomics">
        <title>An improved genome release (version Mt4.0) for the model legume Medicago truncatula.</title>
        <authorList>
            <person name="Tang H."/>
            <person name="Krishnakumar V."/>
            <person name="Bidwell S."/>
            <person name="Rosen B."/>
            <person name="Chan A."/>
            <person name="Zhou S."/>
            <person name="Gentzbittel L."/>
            <person name="Childs K.L."/>
            <person name="Yandell M."/>
            <person name="Gundlach H."/>
            <person name="Mayer K.F."/>
            <person name="Schwartz D.C."/>
            <person name="Town C.D."/>
        </authorList>
    </citation>
    <scope>GENOME REANNOTATION</scope>
    <source>
        <strain evidence="4">A17</strain>
        <strain evidence="5 6">cv. Jemalong A17</strain>
    </source>
</reference>
<feature type="transmembrane region" description="Helical" evidence="2">
    <location>
        <begin position="58"/>
        <end position="78"/>
    </location>
</feature>
<dbReference type="EMBL" id="CM001224">
    <property type="protein sequence ID" value="KEH18995.1"/>
    <property type="molecule type" value="Genomic_DNA"/>
</dbReference>
<evidence type="ECO:0000256" key="3">
    <source>
        <dbReference type="SAM" id="MobiDB-lite"/>
    </source>
</evidence>
<sequence length="539" mass="60466">MVENFIGTKNIFNPYFFYPISLYVLSPFSLLAQLCLISGHRPPQNFPLSSASLLPTSLLSLSGVPSFSLVFCLSLSLLTTSFSHQHSFLLLPVVHPSPAFIALRSSTSIAIESCRSGDGVEDLRQTVRGEKTDHKSDCNRRRRGGHSGRGRGENKVVGVQASDEREKRQNAQSKEKEETMEAYKRWVRQNKDYVHSLESLANGLTWLLPERFSESEIGPEAVTTILGIVTAINEHIIDSAPNQNITGSVEPHSFPYPLCLSALKDLETLVEVVAQHYYGDDKKWNFLAVTEATKVLVRLSLFRKSGYKMLLHGGETSNEVMHSNGSTSQHTTAINPKGRYNPGTNPWNLEGRALSALSQFGEKARMVSEPVWLRRVHHQQAIMEPTAPRVVKPTLSTILSKKGLRGAFFLIGEVLFITRPLIYVLFIRKYGTRSWTPWFLSLAIDCISNSILSLVTTTAAGENQKMIHLSAPEKDEVKRRKMLFVLYLMRDPFFSKYTRRKLESTEKVLEPIPVIGFLTAKIVELTIGAQTRYTYMSGS</sequence>
<keyword evidence="2" id="KW-0472">Membrane</keyword>
<proteinExistence type="inferred from homology"/>
<dbReference type="GO" id="GO:0005778">
    <property type="term" value="C:peroxisomal membrane"/>
    <property type="evidence" value="ECO:0000318"/>
    <property type="project" value="GO_Central"/>
</dbReference>
<feature type="transmembrane region" description="Helical" evidence="2">
    <location>
        <begin position="407"/>
        <end position="426"/>
    </location>
</feature>
<evidence type="ECO:0000313" key="4">
    <source>
        <dbReference type="EMBL" id="KEH18995.1"/>
    </source>
</evidence>
<keyword evidence="2" id="KW-0962">Peroxisome biogenesis</keyword>
<dbReference type="AlphaFoldDB" id="A0A072TZM5"/>
<feature type="compositionally biased region" description="Polar residues" evidence="3">
    <location>
        <begin position="319"/>
        <end position="334"/>
    </location>
</feature>
<evidence type="ECO:0000256" key="1">
    <source>
        <dbReference type="ARBA" id="ARBA00009505"/>
    </source>
</evidence>
<feature type="transmembrane region" description="Helical" evidence="2">
    <location>
        <begin position="15"/>
        <end position="37"/>
    </location>
</feature>
<dbReference type="InterPro" id="IPR013919">
    <property type="entry name" value="Pex16"/>
</dbReference>
<name>A0A072TZM5_MEDTR</name>
<evidence type="ECO:0000313" key="6">
    <source>
        <dbReference type="Proteomes" id="UP000002051"/>
    </source>
</evidence>
<dbReference type="Pfam" id="PF08610">
    <property type="entry name" value="Pex16"/>
    <property type="match status" value="1"/>
</dbReference>
<comment type="caution">
    <text evidence="2">Lacks conserved residue(s) required for the propagation of feature annotation.</text>
</comment>
<dbReference type="EnsemblPlants" id="KEH18995">
    <property type="protein sequence ID" value="KEH18995"/>
    <property type="gene ID" value="MTR_8g033040"/>
</dbReference>
<gene>
    <name evidence="4" type="ordered locus">MTR_8g033040</name>
</gene>
<reference evidence="4 6" key="1">
    <citation type="journal article" date="2011" name="Nature">
        <title>The Medicago genome provides insight into the evolution of rhizobial symbioses.</title>
        <authorList>
            <person name="Young N.D."/>
            <person name="Debelle F."/>
            <person name="Oldroyd G.E."/>
            <person name="Geurts R."/>
            <person name="Cannon S.B."/>
            <person name="Udvardi M.K."/>
            <person name="Benedito V.A."/>
            <person name="Mayer K.F."/>
            <person name="Gouzy J."/>
            <person name="Schoof H."/>
            <person name="Van de Peer Y."/>
            <person name="Proost S."/>
            <person name="Cook D.R."/>
            <person name="Meyers B.C."/>
            <person name="Spannagl M."/>
            <person name="Cheung F."/>
            <person name="De Mita S."/>
            <person name="Krishnakumar V."/>
            <person name="Gundlach H."/>
            <person name="Zhou S."/>
            <person name="Mudge J."/>
            <person name="Bharti A.K."/>
            <person name="Murray J.D."/>
            <person name="Naoumkina M.A."/>
            <person name="Rosen B."/>
            <person name="Silverstein K.A."/>
            <person name="Tang H."/>
            <person name="Rombauts S."/>
            <person name="Zhao P.X."/>
            <person name="Zhou P."/>
            <person name="Barbe V."/>
            <person name="Bardou P."/>
            <person name="Bechner M."/>
            <person name="Bellec A."/>
            <person name="Berger A."/>
            <person name="Berges H."/>
            <person name="Bidwell S."/>
            <person name="Bisseling T."/>
            <person name="Choisne N."/>
            <person name="Couloux A."/>
            <person name="Denny R."/>
            <person name="Deshpande S."/>
            <person name="Dai X."/>
            <person name="Doyle J.J."/>
            <person name="Dudez A.M."/>
            <person name="Farmer A.D."/>
            <person name="Fouteau S."/>
            <person name="Franken C."/>
            <person name="Gibelin C."/>
            <person name="Gish J."/>
            <person name="Goldstein S."/>
            <person name="Gonzalez A.J."/>
            <person name="Green P.J."/>
            <person name="Hallab A."/>
            <person name="Hartog M."/>
            <person name="Hua A."/>
            <person name="Humphray S.J."/>
            <person name="Jeong D.H."/>
            <person name="Jing Y."/>
            <person name="Jocker A."/>
            <person name="Kenton S.M."/>
            <person name="Kim D.J."/>
            <person name="Klee K."/>
            <person name="Lai H."/>
            <person name="Lang C."/>
            <person name="Lin S."/>
            <person name="Macmil S.L."/>
            <person name="Magdelenat G."/>
            <person name="Matthews L."/>
            <person name="McCorrison J."/>
            <person name="Monaghan E.L."/>
            <person name="Mun J.H."/>
            <person name="Najar F.Z."/>
            <person name="Nicholson C."/>
            <person name="Noirot C."/>
            <person name="O'Bleness M."/>
            <person name="Paule C.R."/>
            <person name="Poulain J."/>
            <person name="Prion F."/>
            <person name="Qin B."/>
            <person name="Qu C."/>
            <person name="Retzel E.F."/>
            <person name="Riddle C."/>
            <person name="Sallet E."/>
            <person name="Samain S."/>
            <person name="Samson N."/>
            <person name="Sanders I."/>
            <person name="Saurat O."/>
            <person name="Scarpelli C."/>
            <person name="Schiex T."/>
            <person name="Segurens B."/>
            <person name="Severin A.J."/>
            <person name="Sherrier D.J."/>
            <person name="Shi R."/>
            <person name="Sims S."/>
            <person name="Singer S.R."/>
            <person name="Sinharoy S."/>
            <person name="Sterck L."/>
            <person name="Viollet A."/>
            <person name="Wang B.B."/>
            <person name="Wang K."/>
            <person name="Wang M."/>
            <person name="Wang X."/>
            <person name="Warfsmann J."/>
            <person name="Weissenbach J."/>
            <person name="White D.D."/>
            <person name="White J.D."/>
            <person name="Wiley G.B."/>
            <person name="Wincker P."/>
            <person name="Xing Y."/>
            <person name="Yang L."/>
            <person name="Yao Z."/>
            <person name="Ying F."/>
            <person name="Zhai J."/>
            <person name="Zhou L."/>
            <person name="Zuber A."/>
            <person name="Denarie J."/>
            <person name="Dixon R.A."/>
            <person name="May G.D."/>
            <person name="Schwartz D.C."/>
            <person name="Rogers J."/>
            <person name="Quetier F."/>
            <person name="Town C.D."/>
            <person name="Roe B.A."/>
        </authorList>
    </citation>
    <scope>NUCLEOTIDE SEQUENCE [LARGE SCALE GENOMIC DNA]</scope>
    <source>
        <strain evidence="4">A17</strain>
        <strain evidence="5 6">cv. Jemalong A17</strain>
    </source>
</reference>
<keyword evidence="2" id="KW-0812">Transmembrane</keyword>
<keyword evidence="2" id="KW-1133">Transmembrane helix</keyword>
<evidence type="ECO:0000313" key="5">
    <source>
        <dbReference type="EnsemblPlants" id="KEH18995"/>
    </source>
</evidence>
<comment type="subcellular location">
    <subcellularLocation>
        <location evidence="2">Peroxisome membrane</location>
    </subcellularLocation>
</comment>
<feature type="region of interest" description="Disordered" evidence="3">
    <location>
        <begin position="319"/>
        <end position="340"/>
    </location>
</feature>
<dbReference type="GO" id="GO:0007031">
    <property type="term" value="P:peroxisome organization"/>
    <property type="evidence" value="ECO:0000318"/>
    <property type="project" value="GO_Central"/>
</dbReference>
<dbReference type="PANTHER" id="PTHR13299:SF0">
    <property type="entry name" value="PEROXISOMAL MEMBRANE PROTEIN PEX16"/>
    <property type="match status" value="1"/>
</dbReference>
<dbReference type="Proteomes" id="UP000002051">
    <property type="component" value="Chromosome 8"/>
</dbReference>
<feature type="compositionally biased region" description="Basic residues" evidence="3">
    <location>
        <begin position="140"/>
        <end position="149"/>
    </location>
</feature>
<feature type="compositionally biased region" description="Basic and acidic residues" evidence="3">
    <location>
        <begin position="162"/>
        <end position="177"/>
    </location>
</feature>
<keyword evidence="2" id="KW-0576">Peroxisome</keyword>
<dbReference type="PANTHER" id="PTHR13299">
    <property type="entry name" value="PEROXISOMAL MEMBRANE PROTEIN PEX16"/>
    <property type="match status" value="1"/>
</dbReference>
<organism evidence="4 6">
    <name type="scientific">Medicago truncatula</name>
    <name type="common">Barrel medic</name>
    <name type="synonym">Medicago tribuloides</name>
    <dbReference type="NCBI Taxonomy" id="3880"/>
    <lineage>
        <taxon>Eukaryota</taxon>
        <taxon>Viridiplantae</taxon>
        <taxon>Streptophyta</taxon>
        <taxon>Embryophyta</taxon>
        <taxon>Tracheophyta</taxon>
        <taxon>Spermatophyta</taxon>
        <taxon>Magnoliopsida</taxon>
        <taxon>eudicotyledons</taxon>
        <taxon>Gunneridae</taxon>
        <taxon>Pentapetalae</taxon>
        <taxon>rosids</taxon>
        <taxon>fabids</taxon>
        <taxon>Fabales</taxon>
        <taxon>Fabaceae</taxon>
        <taxon>Papilionoideae</taxon>
        <taxon>50 kb inversion clade</taxon>
        <taxon>NPAAA clade</taxon>
        <taxon>Hologalegina</taxon>
        <taxon>IRL clade</taxon>
        <taxon>Trifolieae</taxon>
        <taxon>Medicago</taxon>
    </lineage>
</organism>
<dbReference type="HOGENOM" id="CLU_036533_0_0_1"/>
<feature type="compositionally biased region" description="Basic and acidic residues" evidence="3">
    <location>
        <begin position="126"/>
        <end position="139"/>
    </location>
</feature>
<accession>A0A072TZM5</accession>
<feature type="region of interest" description="Disordered" evidence="3">
    <location>
        <begin position="126"/>
        <end position="177"/>
    </location>
</feature>
<keyword evidence="6" id="KW-1185">Reference proteome</keyword>
<comment type="similarity">
    <text evidence="1 2">Belongs to the peroxin-16 family.</text>
</comment>
<protein>
    <recommendedName>
        <fullName evidence="2">Peroxisomal membrane protein PEX16</fullName>
    </recommendedName>
</protein>